<name>A0A0U2WLR3_9GAMM</name>
<dbReference type="PATRIC" id="fig|1315283.4.peg.1468"/>
<gene>
    <name evidence="1" type="ORF">PTRA_a1706</name>
</gene>
<organism evidence="1">
    <name type="scientific">Pseudoalteromonas translucida KMM 520</name>
    <dbReference type="NCBI Taxonomy" id="1315283"/>
    <lineage>
        <taxon>Bacteria</taxon>
        <taxon>Pseudomonadati</taxon>
        <taxon>Pseudomonadota</taxon>
        <taxon>Gammaproteobacteria</taxon>
        <taxon>Alteromonadales</taxon>
        <taxon>Pseudoalteromonadaceae</taxon>
        <taxon>Pseudoalteromonas</taxon>
    </lineage>
</organism>
<reference evidence="1 2" key="1">
    <citation type="submission" date="2015-03" db="EMBL/GenBank/DDBJ databases">
        <authorList>
            <person name="Murphy D."/>
        </authorList>
    </citation>
    <scope>NUCLEOTIDE SEQUENCE [LARGE SCALE GENOMIC DNA]</scope>
    <source>
        <strain evidence="1 2">KMM 520</strain>
    </source>
</reference>
<dbReference type="EMBL" id="CP011034">
    <property type="protein sequence ID" value="ALS32875.1"/>
    <property type="molecule type" value="Genomic_DNA"/>
</dbReference>
<dbReference type="KEGG" id="ptn:PTRA_a1706"/>
<accession>A0A0U2WLR3</accession>
<proteinExistence type="predicted"/>
<dbReference type="Proteomes" id="UP000065261">
    <property type="component" value="Chromosome I"/>
</dbReference>
<sequence>MLNVNCIKITIFKLIPALYTLIFECVIGKTKATLKLYTQAIVNIKLK</sequence>
<dbReference type="AlphaFoldDB" id="A0A0U2WLR3"/>
<evidence type="ECO:0000313" key="1">
    <source>
        <dbReference type="EMBL" id="ALS32875.1"/>
    </source>
</evidence>
<protein>
    <submittedName>
        <fullName evidence="1">Uncharacterized protein</fullName>
    </submittedName>
</protein>
<evidence type="ECO:0000313" key="2">
    <source>
        <dbReference type="Proteomes" id="UP000065261"/>
    </source>
</evidence>